<sequence length="91" mass="9955">MKIYIAEWWMITLYASFATPSDPPEIPENEPEGIPVEPPETIPQPDKVPFSPDEPEQIPPLPIPEHPSPGPVNPGQPTMLCAPPSCYSEPG</sequence>
<dbReference type="AlphaFoldDB" id="A0A643EV71"/>
<feature type="compositionally biased region" description="Pro residues" evidence="1">
    <location>
        <begin position="57"/>
        <end position="74"/>
    </location>
</feature>
<reference evidence="2" key="1">
    <citation type="submission" date="2019-09" db="EMBL/GenBank/DDBJ databases">
        <title>Draft genome sequences of 48 bacterial type strains from the CCUG.</title>
        <authorList>
            <person name="Tunovic T."/>
            <person name="Pineiro-Iglesias B."/>
            <person name="Unosson C."/>
            <person name="Inganas E."/>
            <person name="Ohlen M."/>
            <person name="Cardew S."/>
            <person name="Jensie-Markopoulos S."/>
            <person name="Salva-Serra F."/>
            <person name="Jaen-Luchoro D."/>
            <person name="Karlsson R."/>
            <person name="Svensson-Stadler L."/>
            <person name="Chun J."/>
            <person name="Moore E."/>
        </authorList>
    </citation>
    <scope>NUCLEOTIDE SEQUENCE</scope>
    <source>
        <strain evidence="2">CCUG 50899</strain>
    </source>
</reference>
<protein>
    <submittedName>
        <fullName evidence="2">Chitin-binding protein</fullName>
    </submittedName>
</protein>
<dbReference type="RefSeq" id="WP_128094679.1">
    <property type="nucleotide sequence ID" value="NZ_JBHEEN010000010.1"/>
</dbReference>
<organism evidence="2">
    <name type="scientific">Brucella pituitosa</name>
    <dbReference type="NCBI Taxonomy" id="571256"/>
    <lineage>
        <taxon>Bacteria</taxon>
        <taxon>Pseudomonadati</taxon>
        <taxon>Pseudomonadota</taxon>
        <taxon>Alphaproteobacteria</taxon>
        <taxon>Hyphomicrobiales</taxon>
        <taxon>Brucellaceae</taxon>
        <taxon>Brucella/Ochrobactrum group</taxon>
        <taxon>Brucella</taxon>
    </lineage>
</organism>
<feature type="region of interest" description="Disordered" evidence="1">
    <location>
        <begin position="19"/>
        <end position="91"/>
    </location>
</feature>
<comment type="caution">
    <text evidence="2">The sequence shown here is derived from an EMBL/GenBank/DDBJ whole genome shotgun (WGS) entry which is preliminary data.</text>
</comment>
<dbReference type="EMBL" id="VZPE01000010">
    <property type="protein sequence ID" value="KAB0567676.1"/>
    <property type="molecule type" value="Genomic_DNA"/>
</dbReference>
<gene>
    <name evidence="2" type="ORF">F7Q93_19915</name>
</gene>
<accession>A0A643EV71</accession>
<proteinExistence type="predicted"/>
<evidence type="ECO:0000313" key="2">
    <source>
        <dbReference type="EMBL" id="KAB0567676.1"/>
    </source>
</evidence>
<evidence type="ECO:0000256" key="1">
    <source>
        <dbReference type="SAM" id="MobiDB-lite"/>
    </source>
</evidence>
<name>A0A643EV71_9HYPH</name>